<organism evidence="4">
    <name type="scientific">hydrothermal vent metagenome</name>
    <dbReference type="NCBI Taxonomy" id="652676"/>
    <lineage>
        <taxon>unclassified sequences</taxon>
        <taxon>metagenomes</taxon>
        <taxon>ecological metagenomes</taxon>
    </lineage>
</organism>
<name>A0A3B0THV1_9ZZZZ</name>
<dbReference type="Gene3D" id="3.30.365.10">
    <property type="entry name" value="Aldehyde oxidase/xanthine dehydrogenase, molybdopterin binding domain"/>
    <property type="match status" value="4"/>
</dbReference>
<feature type="domain" description="Aldehyde oxidase/xanthine dehydrogenase a/b hammerhead" evidence="3">
    <location>
        <begin position="32"/>
        <end position="152"/>
    </location>
</feature>
<dbReference type="InterPro" id="IPR036856">
    <property type="entry name" value="Ald_Oxase/Xan_DH_a/b_sf"/>
</dbReference>
<evidence type="ECO:0000256" key="1">
    <source>
        <dbReference type="ARBA" id="ARBA00022505"/>
    </source>
</evidence>
<dbReference type="Pfam" id="PF01315">
    <property type="entry name" value="Ald_Xan_dh_C"/>
    <property type="match status" value="1"/>
</dbReference>
<evidence type="ECO:0000259" key="3">
    <source>
        <dbReference type="SMART" id="SM01008"/>
    </source>
</evidence>
<dbReference type="GO" id="GO:0005506">
    <property type="term" value="F:iron ion binding"/>
    <property type="evidence" value="ECO:0007669"/>
    <property type="project" value="InterPro"/>
</dbReference>
<protein>
    <submittedName>
        <fullName evidence="4">Aerobic carbon monoxide dehydrogenase (Quinone), large chain</fullName>
        <ecNumber evidence="4">1.2.5.3</ecNumber>
    </submittedName>
</protein>
<dbReference type="EMBL" id="UOEM01000054">
    <property type="protein sequence ID" value="VAW12877.1"/>
    <property type="molecule type" value="Genomic_DNA"/>
</dbReference>
<evidence type="ECO:0000313" key="4">
    <source>
        <dbReference type="EMBL" id="VAW12877.1"/>
    </source>
</evidence>
<dbReference type="InterPro" id="IPR000674">
    <property type="entry name" value="Ald_Oxase/Xan_DH_a/b"/>
</dbReference>
<dbReference type="GO" id="GO:0008805">
    <property type="term" value="F:carbon-monoxide oxygenase activity"/>
    <property type="evidence" value="ECO:0007669"/>
    <property type="project" value="UniProtKB-EC"/>
</dbReference>
<reference evidence="4" key="1">
    <citation type="submission" date="2018-06" db="EMBL/GenBank/DDBJ databases">
        <authorList>
            <person name="Zhirakovskaya E."/>
        </authorList>
    </citation>
    <scope>NUCLEOTIDE SEQUENCE</scope>
</reference>
<accession>A0A3B0THV1</accession>
<dbReference type="Gene3D" id="3.90.1170.50">
    <property type="entry name" value="Aldehyde oxidase/xanthine dehydrogenase, a/b hammerhead"/>
    <property type="match status" value="1"/>
</dbReference>
<keyword evidence="2 4" id="KW-0560">Oxidoreductase</keyword>
<dbReference type="InterPro" id="IPR016208">
    <property type="entry name" value="Ald_Oxase/xanthine_DH-like"/>
</dbReference>
<dbReference type="InterPro" id="IPR008274">
    <property type="entry name" value="AldOxase/xan_DH_MoCoBD1"/>
</dbReference>
<dbReference type="PANTHER" id="PTHR11908:SF132">
    <property type="entry name" value="ALDEHYDE OXIDASE 1-RELATED"/>
    <property type="match status" value="1"/>
</dbReference>
<keyword evidence="1" id="KW-0500">Molybdenum</keyword>
<dbReference type="EC" id="1.2.5.3" evidence="4"/>
<gene>
    <name evidence="4" type="ORF">MNBD_ALPHA09-369</name>
</gene>
<dbReference type="SMART" id="SM01008">
    <property type="entry name" value="Ald_Xan_dh_C"/>
    <property type="match status" value="1"/>
</dbReference>
<dbReference type="Pfam" id="PF02738">
    <property type="entry name" value="MoCoBD_1"/>
    <property type="match status" value="1"/>
</dbReference>
<sequence length="776" mass="83054">MNTPIHFSNKTAPTKFGVGQPVRRVEDAALVTGQGRFVDDIDLERQAHGYVLRSPLGAANITSIDVSTASTLPGILKIFTAADIEARAKNFVPAMVQMPNRDGTTTKNQERPVLARTCVRYVGEPVVFVVAETRTQAQDAAEAIEVDYDIGEAVVSTAEADSPGQPQVHDEVAANVAFDWQHGEDGPVDTAFAKAAHITKLELINNRVICNSMETRAVNVDWNDSAGTAIVYANTQGGWFIKDYLADHILRIDKEKIQVITPDVGGGFGMKTFNYPEHALAALAARDLKRPVKWVGDRSESFLSDAMGRDHVTVAELALDAGNAIVGLRVTTRANMGAYMGQFAAFIPTGAAVKVLAGIYDVKVATYRVIAVYTNTTPVDAYRGAGRPESIYMIERLVDRAARELGLDPVAFRKANLIKPSAMPFKTVAGETYDTGEFATIMDAAIARADLPGFAARKAAAKSRGKKLGQGLCYYIESTMGDPEEFADIRFENGKITVGVGTQSNGQGHATAYAQVLAEKLGVPFDDIEIIQGDTTRIPVGGGTGGSRSLTIQAAAINVAGDEVIEKGKNLAADELETSVTDIEFDAGALRVVGTDRAVSLMDLAARHPGGLDARGKAEFDNWTFPNGCHIAEVEIDEATGARQVTRYTIVDDFGKVVNPMLVAGQVHGGVVQGIGQALNEYTVFDDTGQLLTGSFMDYGMPRAGDLPDFDFNYLEVPSKNNAMGIKGCGEAGSLAAPPSVMNAICDALWDGSPENIPKVDMPATPLHLWSMMNNR</sequence>
<evidence type="ECO:0000256" key="2">
    <source>
        <dbReference type="ARBA" id="ARBA00023002"/>
    </source>
</evidence>
<proteinExistence type="predicted"/>
<dbReference type="SUPFAM" id="SSF54665">
    <property type="entry name" value="CO dehydrogenase molybdoprotein N-domain-like"/>
    <property type="match status" value="1"/>
</dbReference>
<dbReference type="Pfam" id="PF20256">
    <property type="entry name" value="MoCoBD_2"/>
    <property type="match status" value="1"/>
</dbReference>
<dbReference type="InterPro" id="IPR046867">
    <property type="entry name" value="AldOxase/xan_DH_MoCoBD2"/>
</dbReference>
<dbReference type="AlphaFoldDB" id="A0A3B0THV1"/>
<dbReference type="InterPro" id="IPR037165">
    <property type="entry name" value="AldOxase/xan_DH_Mopterin-bd_sf"/>
</dbReference>
<dbReference type="SUPFAM" id="SSF56003">
    <property type="entry name" value="Molybdenum cofactor-binding domain"/>
    <property type="match status" value="1"/>
</dbReference>
<dbReference type="PANTHER" id="PTHR11908">
    <property type="entry name" value="XANTHINE DEHYDROGENASE"/>
    <property type="match status" value="1"/>
</dbReference>